<feature type="domain" description="RimM N-terminal" evidence="6">
    <location>
        <begin position="7"/>
        <end position="85"/>
    </location>
</feature>
<keyword evidence="9" id="KW-1185">Reference proteome</keyword>
<evidence type="ECO:0000259" key="6">
    <source>
        <dbReference type="Pfam" id="PF01782"/>
    </source>
</evidence>
<dbReference type="InterPro" id="IPR002676">
    <property type="entry name" value="RimM_N"/>
</dbReference>
<name>A0A096CSN2_9FIRM</name>
<dbReference type="InterPro" id="IPR011033">
    <property type="entry name" value="PRC_barrel-like_sf"/>
</dbReference>
<dbReference type="Pfam" id="PF01782">
    <property type="entry name" value="RimM"/>
    <property type="match status" value="1"/>
</dbReference>
<sequence length="164" mass="18465">MQHDLITIGVIVAPHGVRGELKVIPQTDFPDRFLTMDDCYIDGKLYHLSSARFHKQFVLITLDEIVDRNAAELISKKDIQITREQLVPLEEGRYYIFDMIGLSVYNKEGVLLGTVSDVLQPGANDVYVVTKPGEPDLLLAAIDGVIIDIDMNNRTMIVDPPEWI</sequence>
<evidence type="ECO:0000313" key="8">
    <source>
        <dbReference type="EMBL" id="KGF48304.1"/>
    </source>
</evidence>
<dbReference type="EMBL" id="JRNT01000005">
    <property type="protein sequence ID" value="KGF48304.1"/>
    <property type="molecule type" value="Genomic_DNA"/>
</dbReference>
<dbReference type="GO" id="GO:0005840">
    <property type="term" value="C:ribosome"/>
    <property type="evidence" value="ECO:0007669"/>
    <property type="project" value="InterPro"/>
</dbReference>
<gene>
    <name evidence="5" type="primary">rimM</name>
    <name evidence="8" type="ORF">HMPREF0872_01560</name>
</gene>
<dbReference type="InterPro" id="IPR011961">
    <property type="entry name" value="RimM"/>
</dbReference>
<dbReference type="PANTHER" id="PTHR33692:SF1">
    <property type="entry name" value="RIBOSOME MATURATION FACTOR RIMM"/>
    <property type="match status" value="1"/>
</dbReference>
<accession>A0A096CSN2</accession>
<dbReference type="GO" id="GO:0043022">
    <property type="term" value="F:ribosome binding"/>
    <property type="evidence" value="ECO:0007669"/>
    <property type="project" value="InterPro"/>
</dbReference>
<proteinExistence type="inferred from homology"/>
<reference evidence="8 9" key="1">
    <citation type="submission" date="2014-07" db="EMBL/GenBank/DDBJ databases">
        <authorList>
            <person name="McCorrison J."/>
            <person name="Sanka R."/>
            <person name="Torralba M."/>
            <person name="Gillis M."/>
            <person name="Haft D.H."/>
            <person name="Methe B."/>
            <person name="Sutton G."/>
            <person name="Nelson K.E."/>
        </authorList>
    </citation>
    <scope>NUCLEOTIDE SEQUENCE [LARGE SCALE GENOMIC DNA]</scope>
    <source>
        <strain evidence="8 9">DNF00314</strain>
    </source>
</reference>
<comment type="similarity">
    <text evidence="5">Belongs to the RimM family.</text>
</comment>
<comment type="domain">
    <text evidence="5">The PRC barrel domain binds ribosomal protein uS19.</text>
</comment>
<dbReference type="Pfam" id="PF24986">
    <property type="entry name" value="PRC_RimM"/>
    <property type="match status" value="1"/>
</dbReference>
<evidence type="ECO:0000256" key="5">
    <source>
        <dbReference type="HAMAP-Rule" id="MF_00014"/>
    </source>
</evidence>
<dbReference type="InterPro" id="IPR056792">
    <property type="entry name" value="PRC_RimM"/>
</dbReference>
<dbReference type="NCBIfam" id="TIGR02273">
    <property type="entry name" value="16S_RimM"/>
    <property type="match status" value="1"/>
</dbReference>
<dbReference type="GO" id="GO:0006364">
    <property type="term" value="P:rRNA processing"/>
    <property type="evidence" value="ECO:0007669"/>
    <property type="project" value="UniProtKB-UniRule"/>
</dbReference>
<dbReference type="Gene3D" id="2.40.30.60">
    <property type="entry name" value="RimM"/>
    <property type="match status" value="1"/>
</dbReference>
<dbReference type="eggNOG" id="COG0806">
    <property type="taxonomic scope" value="Bacteria"/>
</dbReference>
<organism evidence="8 9">
    <name type="scientific">Veillonella montpellierensis DNF00314</name>
    <dbReference type="NCBI Taxonomy" id="1401067"/>
    <lineage>
        <taxon>Bacteria</taxon>
        <taxon>Bacillati</taxon>
        <taxon>Bacillota</taxon>
        <taxon>Negativicutes</taxon>
        <taxon>Veillonellales</taxon>
        <taxon>Veillonellaceae</taxon>
        <taxon>Veillonella</taxon>
    </lineage>
</organism>
<dbReference type="InterPro" id="IPR009000">
    <property type="entry name" value="Transl_B-barrel_sf"/>
</dbReference>
<dbReference type="GO" id="GO:0005737">
    <property type="term" value="C:cytoplasm"/>
    <property type="evidence" value="ECO:0007669"/>
    <property type="project" value="UniProtKB-SubCell"/>
</dbReference>
<evidence type="ECO:0000259" key="7">
    <source>
        <dbReference type="Pfam" id="PF24986"/>
    </source>
</evidence>
<comment type="caution">
    <text evidence="8">The sequence shown here is derived from an EMBL/GenBank/DDBJ whole genome shotgun (WGS) entry which is preliminary data.</text>
</comment>
<comment type="subcellular location">
    <subcellularLocation>
        <location evidence="5">Cytoplasm</location>
    </subcellularLocation>
</comment>
<dbReference type="AlphaFoldDB" id="A0A096CSN2"/>
<dbReference type="Proteomes" id="UP000029628">
    <property type="component" value="Unassembled WGS sequence"/>
</dbReference>
<dbReference type="SUPFAM" id="SSF50346">
    <property type="entry name" value="PRC-barrel domain"/>
    <property type="match status" value="1"/>
</dbReference>
<dbReference type="SUPFAM" id="SSF50447">
    <property type="entry name" value="Translation proteins"/>
    <property type="match status" value="1"/>
</dbReference>
<evidence type="ECO:0000256" key="2">
    <source>
        <dbReference type="ARBA" id="ARBA00022517"/>
    </source>
</evidence>
<evidence type="ECO:0000256" key="3">
    <source>
        <dbReference type="ARBA" id="ARBA00022552"/>
    </source>
</evidence>
<keyword evidence="2 5" id="KW-0690">Ribosome biogenesis</keyword>
<evidence type="ECO:0000313" key="9">
    <source>
        <dbReference type="Proteomes" id="UP000029628"/>
    </source>
</evidence>
<dbReference type="PANTHER" id="PTHR33692">
    <property type="entry name" value="RIBOSOME MATURATION FACTOR RIMM"/>
    <property type="match status" value="1"/>
</dbReference>
<protein>
    <recommendedName>
        <fullName evidence="5">Ribosome maturation factor RimM</fullName>
    </recommendedName>
</protein>
<comment type="function">
    <text evidence="5">An accessory protein needed during the final step in the assembly of 30S ribosomal subunit, possibly for assembly of the head region. Essential for efficient processing of 16S rRNA. May be needed both before and after RbfA during the maturation of 16S rRNA. It has affinity for free ribosomal 30S subunits but not for 70S ribosomes.</text>
</comment>
<dbReference type="HAMAP" id="MF_00014">
    <property type="entry name" value="Ribosome_mat_RimM"/>
    <property type="match status" value="1"/>
</dbReference>
<dbReference type="GO" id="GO:0042274">
    <property type="term" value="P:ribosomal small subunit biogenesis"/>
    <property type="evidence" value="ECO:0007669"/>
    <property type="project" value="UniProtKB-UniRule"/>
</dbReference>
<keyword evidence="3 5" id="KW-0698">rRNA processing</keyword>
<dbReference type="InterPro" id="IPR036976">
    <property type="entry name" value="RimM_N_sf"/>
</dbReference>
<keyword evidence="1 5" id="KW-0963">Cytoplasm</keyword>
<dbReference type="RefSeq" id="WP_038151274.1">
    <property type="nucleotide sequence ID" value="NZ_JRNT01000005.1"/>
</dbReference>
<dbReference type="Gene3D" id="2.30.30.240">
    <property type="entry name" value="PRC-barrel domain"/>
    <property type="match status" value="1"/>
</dbReference>
<evidence type="ECO:0000256" key="1">
    <source>
        <dbReference type="ARBA" id="ARBA00022490"/>
    </source>
</evidence>
<evidence type="ECO:0000256" key="4">
    <source>
        <dbReference type="ARBA" id="ARBA00023186"/>
    </source>
</evidence>
<comment type="subunit">
    <text evidence="5">Binds ribosomal protein uS19.</text>
</comment>
<keyword evidence="4 5" id="KW-0143">Chaperone</keyword>
<feature type="domain" description="Ribosome maturation factor RimM PRC barrel" evidence="7">
    <location>
        <begin position="97"/>
        <end position="162"/>
    </location>
</feature>